<accession>A0AAV4PNI9</accession>
<name>A0AAV4PNI9_CAEEX</name>
<gene>
    <name evidence="1" type="ORF">CEXT_389271</name>
</gene>
<dbReference type="EMBL" id="BPLR01004833">
    <property type="protein sequence ID" value="GIX97883.1"/>
    <property type="molecule type" value="Genomic_DNA"/>
</dbReference>
<organism evidence="1 2">
    <name type="scientific">Caerostris extrusa</name>
    <name type="common">Bark spider</name>
    <name type="synonym">Caerostris bankana</name>
    <dbReference type="NCBI Taxonomy" id="172846"/>
    <lineage>
        <taxon>Eukaryota</taxon>
        <taxon>Metazoa</taxon>
        <taxon>Ecdysozoa</taxon>
        <taxon>Arthropoda</taxon>
        <taxon>Chelicerata</taxon>
        <taxon>Arachnida</taxon>
        <taxon>Araneae</taxon>
        <taxon>Araneomorphae</taxon>
        <taxon>Entelegynae</taxon>
        <taxon>Araneoidea</taxon>
        <taxon>Araneidae</taxon>
        <taxon>Caerostris</taxon>
    </lineage>
</organism>
<evidence type="ECO:0000313" key="2">
    <source>
        <dbReference type="Proteomes" id="UP001054945"/>
    </source>
</evidence>
<protein>
    <submittedName>
        <fullName evidence="1">Uncharacterized protein</fullName>
    </submittedName>
</protein>
<keyword evidence="2" id="KW-1185">Reference proteome</keyword>
<dbReference type="Proteomes" id="UP001054945">
    <property type="component" value="Unassembled WGS sequence"/>
</dbReference>
<comment type="caution">
    <text evidence="1">The sequence shown here is derived from an EMBL/GenBank/DDBJ whole genome shotgun (WGS) entry which is preliminary data.</text>
</comment>
<feature type="non-terminal residue" evidence="1">
    <location>
        <position position="44"/>
    </location>
</feature>
<evidence type="ECO:0000313" key="1">
    <source>
        <dbReference type="EMBL" id="GIX97883.1"/>
    </source>
</evidence>
<dbReference type="AlphaFoldDB" id="A0AAV4PNI9"/>
<sequence>MYVDKISVVTRIIKEDTVTSTVPRIESNRTSFRPSRFRKTQGLS</sequence>
<proteinExistence type="predicted"/>
<reference evidence="1 2" key="1">
    <citation type="submission" date="2021-06" db="EMBL/GenBank/DDBJ databases">
        <title>Caerostris extrusa draft genome.</title>
        <authorList>
            <person name="Kono N."/>
            <person name="Arakawa K."/>
        </authorList>
    </citation>
    <scope>NUCLEOTIDE SEQUENCE [LARGE SCALE GENOMIC DNA]</scope>
</reference>